<protein>
    <recommendedName>
        <fullName evidence="10">Major facilitator superfamily (MFS) profile domain-containing protein</fullName>
    </recommendedName>
</protein>
<dbReference type="GO" id="GO:0055056">
    <property type="term" value="F:D-glucose transmembrane transporter activity"/>
    <property type="evidence" value="ECO:0007669"/>
    <property type="project" value="UniProtKB-ARBA"/>
</dbReference>
<feature type="domain" description="Major facilitator superfamily (MFS) profile" evidence="10">
    <location>
        <begin position="124"/>
        <end position="577"/>
    </location>
</feature>
<evidence type="ECO:0000256" key="6">
    <source>
        <dbReference type="ARBA" id="ARBA00022989"/>
    </source>
</evidence>
<dbReference type="PRINTS" id="PR00171">
    <property type="entry name" value="SUGRTRNSPORT"/>
</dbReference>
<evidence type="ECO:0000256" key="9">
    <source>
        <dbReference type="SAM" id="Phobius"/>
    </source>
</evidence>
<feature type="transmembrane region" description="Helical" evidence="9">
    <location>
        <begin position="524"/>
        <end position="546"/>
    </location>
</feature>
<dbReference type="EMBL" id="CABVLU010000003">
    <property type="protein sequence ID" value="VVT53149.1"/>
    <property type="molecule type" value="Genomic_DNA"/>
</dbReference>
<dbReference type="InterPro" id="IPR003663">
    <property type="entry name" value="Sugar/inositol_transpt"/>
</dbReference>
<evidence type="ECO:0000313" key="11">
    <source>
        <dbReference type="EMBL" id="VVT53149.1"/>
    </source>
</evidence>
<dbReference type="PANTHER" id="PTHR48022:SF75">
    <property type="entry name" value="GALACTOSE TRANSPORTER-RELATED"/>
    <property type="match status" value="1"/>
</dbReference>
<feature type="transmembrane region" description="Helical" evidence="9">
    <location>
        <begin position="200"/>
        <end position="219"/>
    </location>
</feature>
<organism evidence="11 12">
    <name type="scientific">Magnusiomyces paraingens</name>
    <dbReference type="NCBI Taxonomy" id="2606893"/>
    <lineage>
        <taxon>Eukaryota</taxon>
        <taxon>Fungi</taxon>
        <taxon>Dikarya</taxon>
        <taxon>Ascomycota</taxon>
        <taxon>Saccharomycotina</taxon>
        <taxon>Dipodascomycetes</taxon>
        <taxon>Dipodascales</taxon>
        <taxon>Dipodascaceae</taxon>
        <taxon>Magnusiomyces</taxon>
    </lineage>
</organism>
<keyword evidence="12" id="KW-1185">Reference proteome</keyword>
<dbReference type="InterPro" id="IPR020846">
    <property type="entry name" value="MFS_dom"/>
</dbReference>
<dbReference type="PROSITE" id="PS50850">
    <property type="entry name" value="MFS"/>
    <property type="match status" value="1"/>
</dbReference>
<proteinExistence type="inferred from homology"/>
<accession>A0A5E8BRN6</accession>
<dbReference type="PROSITE" id="PS00217">
    <property type="entry name" value="SUGAR_TRANSPORT_2"/>
    <property type="match status" value="1"/>
</dbReference>
<feature type="transmembrane region" description="Helical" evidence="9">
    <location>
        <begin position="173"/>
        <end position="193"/>
    </location>
</feature>
<dbReference type="Gene3D" id="1.20.1250.20">
    <property type="entry name" value="MFS general substrate transporter like domains"/>
    <property type="match status" value="1"/>
</dbReference>
<keyword evidence="7 9" id="KW-0472">Membrane</keyword>
<evidence type="ECO:0000313" key="12">
    <source>
        <dbReference type="Proteomes" id="UP000398389"/>
    </source>
</evidence>
<evidence type="ECO:0000256" key="7">
    <source>
        <dbReference type="ARBA" id="ARBA00023136"/>
    </source>
</evidence>
<evidence type="ECO:0000256" key="3">
    <source>
        <dbReference type="ARBA" id="ARBA00022448"/>
    </source>
</evidence>
<feature type="transmembrane region" description="Helical" evidence="9">
    <location>
        <begin position="376"/>
        <end position="400"/>
    </location>
</feature>
<evidence type="ECO:0000259" key="10">
    <source>
        <dbReference type="PROSITE" id="PS50850"/>
    </source>
</evidence>
<evidence type="ECO:0000256" key="2">
    <source>
        <dbReference type="ARBA" id="ARBA00010992"/>
    </source>
</evidence>
<evidence type="ECO:0000256" key="5">
    <source>
        <dbReference type="ARBA" id="ARBA00022692"/>
    </source>
</evidence>
<keyword evidence="3 8" id="KW-0813">Transport</keyword>
<dbReference type="NCBIfam" id="TIGR00879">
    <property type="entry name" value="SP"/>
    <property type="match status" value="1"/>
</dbReference>
<dbReference type="Proteomes" id="UP000398389">
    <property type="component" value="Unassembled WGS sequence"/>
</dbReference>
<dbReference type="SUPFAM" id="SSF103473">
    <property type="entry name" value="MFS general substrate transporter"/>
    <property type="match status" value="1"/>
</dbReference>
<dbReference type="InterPro" id="IPR050360">
    <property type="entry name" value="MFS_Sugar_Transporters"/>
</dbReference>
<feature type="transmembrane region" description="Helical" evidence="9">
    <location>
        <begin position="420"/>
        <end position="438"/>
    </location>
</feature>
<dbReference type="InterPro" id="IPR005829">
    <property type="entry name" value="Sugar_transporter_CS"/>
</dbReference>
<gene>
    <name evidence="11" type="ORF">SAPINGB_P003428</name>
</gene>
<dbReference type="Pfam" id="PF00083">
    <property type="entry name" value="Sugar_tr"/>
    <property type="match status" value="1"/>
</dbReference>
<dbReference type="RefSeq" id="XP_031854037.1">
    <property type="nucleotide sequence ID" value="XM_031998146.1"/>
</dbReference>
<evidence type="ECO:0000256" key="8">
    <source>
        <dbReference type="RuleBase" id="RU003346"/>
    </source>
</evidence>
<feature type="transmembrane region" description="Helical" evidence="9">
    <location>
        <begin position="259"/>
        <end position="278"/>
    </location>
</feature>
<evidence type="ECO:0000256" key="4">
    <source>
        <dbReference type="ARBA" id="ARBA00022597"/>
    </source>
</evidence>
<evidence type="ECO:0000256" key="1">
    <source>
        <dbReference type="ARBA" id="ARBA00004141"/>
    </source>
</evidence>
<dbReference type="AlphaFoldDB" id="A0A5E8BRN6"/>
<dbReference type="InterPro" id="IPR036259">
    <property type="entry name" value="MFS_trans_sf"/>
</dbReference>
<name>A0A5E8BRN6_9ASCO</name>
<feature type="transmembrane region" description="Helical" evidence="9">
    <location>
        <begin position="225"/>
        <end position="247"/>
    </location>
</feature>
<dbReference type="PANTHER" id="PTHR48022">
    <property type="entry name" value="PLASTIDIC GLUCOSE TRANSPORTER 4"/>
    <property type="match status" value="1"/>
</dbReference>
<feature type="transmembrane region" description="Helical" evidence="9">
    <location>
        <begin position="552"/>
        <end position="573"/>
    </location>
</feature>
<feature type="transmembrane region" description="Helical" evidence="9">
    <location>
        <begin position="445"/>
        <end position="468"/>
    </location>
</feature>
<feature type="transmembrane region" description="Helical" evidence="9">
    <location>
        <begin position="290"/>
        <end position="309"/>
    </location>
</feature>
<dbReference type="GO" id="GO:0005351">
    <property type="term" value="F:carbohydrate:proton symporter activity"/>
    <property type="evidence" value="ECO:0007669"/>
    <property type="project" value="TreeGrafter"/>
</dbReference>
<keyword evidence="6 9" id="KW-1133">Transmembrane helix</keyword>
<sequence>MTSPNSDSNTSFPNNSAITMINDLNANYSTLILSIDTPLSQTKDLPIEIIPVIPVKPLSTASSSESLKCTTLIGSKTLSAASSLETLKEDIQSNYALEKLLTPISSTKSIPKPSWKKFFHAISLCGAASLAGFLFGYDTGTISGFLGLDAFKERFGELLVDGTYIIPPIRSGLFVSAVCMGGLFGGLSASYFGEKFGRTWSAMGYSVIYIAAIVQMLYAKAWLHYFFARIMMGIAIGSYTLIVPMLISESSPNFLREINVSLFQLFITLGILAGNIAVFKTHDYEDITSYTHPIYVALGVAATFFFVMLKMPESPRYLLAHKKIIRAKNSIARFMNMRPDDLYVIREVENIYMAVQEDKKAGNASWTELVTGKPRIFYRVFVGTMIQIFQLFSGANYFFYYGTLLFSQIGGSMDQFATPIILSGVNVACTLLGLVIVHKFSRRSVLITGALGMLISFVIFTILGTCFFHPDLLVEGTINQQSVNIGKAMIACACTFILFYASTWAPLSYVISAELFPQRVRSKAMSLGFSSNWILNIFVNLFTPFIVKKIGFSIGFIFSGCLLAATLFSFFCVHETKGLTLEQTDIMYASGVSAIESSMKTKREEFLARSSKSNV</sequence>
<feature type="transmembrane region" description="Helical" evidence="9">
    <location>
        <begin position="488"/>
        <end position="512"/>
    </location>
</feature>
<keyword evidence="5 9" id="KW-0812">Transmembrane</keyword>
<feature type="transmembrane region" description="Helical" evidence="9">
    <location>
        <begin position="118"/>
        <end position="137"/>
    </location>
</feature>
<dbReference type="InterPro" id="IPR005828">
    <property type="entry name" value="MFS_sugar_transport-like"/>
</dbReference>
<reference evidence="11 12" key="1">
    <citation type="submission" date="2019-09" db="EMBL/GenBank/DDBJ databases">
        <authorList>
            <person name="Brejova B."/>
        </authorList>
    </citation>
    <scope>NUCLEOTIDE SEQUENCE [LARGE SCALE GENOMIC DNA]</scope>
</reference>
<dbReference type="GeneID" id="43582246"/>
<comment type="similarity">
    <text evidence="2 8">Belongs to the major facilitator superfamily. Sugar transporter (TC 2.A.1.1) family.</text>
</comment>
<dbReference type="GO" id="GO:0005886">
    <property type="term" value="C:plasma membrane"/>
    <property type="evidence" value="ECO:0007669"/>
    <property type="project" value="TreeGrafter"/>
</dbReference>
<dbReference type="OrthoDB" id="5141738at2759"/>
<comment type="subcellular location">
    <subcellularLocation>
        <location evidence="1">Membrane</location>
        <topology evidence="1">Multi-pass membrane protein</topology>
    </subcellularLocation>
</comment>
<keyword evidence="4" id="KW-0762">Sugar transport</keyword>